<evidence type="ECO:0000256" key="2">
    <source>
        <dbReference type="ARBA" id="ARBA00006604"/>
    </source>
</evidence>
<reference evidence="9 10" key="1">
    <citation type="submission" date="2023-08" db="EMBL/GenBank/DDBJ databases">
        <title>Achromobacter seleniivolatilans sp. nov., isolated from seleniferous soil.</title>
        <authorList>
            <person name="Zhang S."/>
            <person name="Li K."/>
            <person name="Peng J."/>
            <person name="Zhao Q."/>
            <person name="Wang H."/>
            <person name="Guo Y."/>
        </authorList>
    </citation>
    <scope>NUCLEOTIDE SEQUENCE [LARGE SCALE GENOMIC DNA]</scope>
    <source>
        <strain evidence="9 10">R39</strain>
    </source>
</reference>
<comment type="catalytic activity">
    <reaction evidence="6 7 8">
        <text>alpha-D-glucose 6-phosphate = beta-D-fructose 6-phosphate</text>
        <dbReference type="Rhea" id="RHEA:11816"/>
        <dbReference type="ChEBI" id="CHEBI:57634"/>
        <dbReference type="ChEBI" id="CHEBI:58225"/>
        <dbReference type="EC" id="5.3.1.9"/>
    </reaction>
</comment>
<comment type="pathway">
    <text evidence="1 7 8">Carbohydrate degradation; glycolysis; D-glyceraldehyde 3-phosphate and glycerone phosphate from D-glucose: step 2/4.</text>
</comment>
<keyword evidence="5 7" id="KW-0413">Isomerase</keyword>
<dbReference type="RefSeq" id="WP_306946878.1">
    <property type="nucleotide sequence ID" value="NZ_CP132976.1"/>
</dbReference>
<evidence type="ECO:0000256" key="7">
    <source>
        <dbReference type="HAMAP-Rule" id="MF_00473"/>
    </source>
</evidence>
<evidence type="ECO:0000256" key="6">
    <source>
        <dbReference type="ARBA" id="ARBA00029321"/>
    </source>
</evidence>
<dbReference type="GO" id="GO:0004347">
    <property type="term" value="F:glucose-6-phosphate isomerase activity"/>
    <property type="evidence" value="ECO:0007669"/>
    <property type="project" value="UniProtKB-EC"/>
</dbReference>
<dbReference type="Gene3D" id="3.40.50.10490">
    <property type="entry name" value="Glucose-6-phosphate isomerase like protein, domain 1"/>
    <property type="match status" value="2"/>
</dbReference>
<dbReference type="PROSITE" id="PS00174">
    <property type="entry name" value="P_GLUCOSE_ISOMERASE_2"/>
    <property type="match status" value="1"/>
</dbReference>
<evidence type="ECO:0000313" key="10">
    <source>
        <dbReference type="Proteomes" id="UP001234798"/>
    </source>
</evidence>
<dbReference type="InterPro" id="IPR023096">
    <property type="entry name" value="G6P_Isomerase_C"/>
</dbReference>
<accession>A0ABY9M5H2</accession>
<dbReference type="EMBL" id="CP132976">
    <property type="protein sequence ID" value="WMD22241.1"/>
    <property type="molecule type" value="Genomic_DNA"/>
</dbReference>
<evidence type="ECO:0000256" key="1">
    <source>
        <dbReference type="ARBA" id="ARBA00004926"/>
    </source>
</evidence>
<comment type="subcellular location">
    <subcellularLocation>
        <location evidence="7">Cytoplasm</location>
    </subcellularLocation>
</comment>
<feature type="active site" evidence="7">
    <location>
        <position position="392"/>
    </location>
</feature>
<comment type="function">
    <text evidence="7">Catalyzes the reversible isomerization of glucose-6-phosphate to fructose-6-phosphate.</text>
</comment>
<evidence type="ECO:0000256" key="5">
    <source>
        <dbReference type="ARBA" id="ARBA00023235"/>
    </source>
</evidence>
<gene>
    <name evidence="7 9" type="primary">pgi</name>
    <name evidence="9" type="ORF">RAS12_07635</name>
</gene>
<dbReference type="EC" id="5.3.1.9" evidence="7"/>
<dbReference type="Proteomes" id="UP001234798">
    <property type="component" value="Chromosome"/>
</dbReference>
<dbReference type="InterPro" id="IPR046348">
    <property type="entry name" value="SIS_dom_sf"/>
</dbReference>
<dbReference type="InterPro" id="IPR035482">
    <property type="entry name" value="SIS_PGI_2"/>
</dbReference>
<name>A0ABY9M5H2_9BURK</name>
<feature type="active site" description="Proton donor" evidence="7">
    <location>
        <position position="361"/>
    </location>
</feature>
<keyword evidence="10" id="KW-1185">Reference proteome</keyword>
<keyword evidence="3 7" id="KW-0312">Gluconeogenesis</keyword>
<dbReference type="PANTHER" id="PTHR11469:SF1">
    <property type="entry name" value="GLUCOSE-6-PHOSPHATE ISOMERASE"/>
    <property type="match status" value="1"/>
</dbReference>
<sequence length="555" mass="61041">MDRQESEQQGGLLSTHAWEALAGHLEEMRHLHLRDLFMDDPARAERMSLNEAGWYLDYSKNRVLPRTLELLVQLAKECHLPNQIDAMFNGGKINTSEARQALHVALRMPPGNGVQVDGHDVLPDVLRVLRRMEALAEKLHSGAYTGGTGKTIRNVVNLGIGGSAIGVSMASAALQHYARQDMRFRFVSNEDDADFLQATRDLDPRETLFIVCSKTWNTAETLHNAASARAWCLDDLQDEDAIQAHFVAVTGNREAAIKSGIAAERVFEVWDWVNGRYSLCSAMGLALMAAIGPAGFREMLAGCHDMDTHFRSAPLERNLPVLHGLMAIWNNNCLGSRTAAVLPYDHALRQFPSYVQQLMMESNGKSVTQHGDAVRLQTSPVYWGACGTNGQHSFHQLLHQGTQEVPCDFIGFLSPLAASPARHRDLLANMFAQAEALAFGQSLAQESAGMGAARHRHVPGNRPTNTLLAARLTPRSLGALVALYEHSAFTQGVIWNIDSFDQWGVELGKTLARRIAGELDTGADSMKEHDSSTRALMQKYLDARTGTLMCDAAQT</sequence>
<evidence type="ECO:0000256" key="3">
    <source>
        <dbReference type="ARBA" id="ARBA00022432"/>
    </source>
</evidence>
<dbReference type="InterPro" id="IPR035476">
    <property type="entry name" value="SIS_PGI_1"/>
</dbReference>
<dbReference type="CDD" id="cd05016">
    <property type="entry name" value="SIS_PGI_2"/>
    <property type="match status" value="1"/>
</dbReference>
<evidence type="ECO:0000256" key="4">
    <source>
        <dbReference type="ARBA" id="ARBA00023152"/>
    </source>
</evidence>
<proteinExistence type="inferred from homology"/>
<dbReference type="CDD" id="cd05015">
    <property type="entry name" value="SIS_PGI_1"/>
    <property type="match status" value="1"/>
</dbReference>
<organism evidence="9 10">
    <name type="scientific">Achromobacter seleniivolatilans</name>
    <dbReference type="NCBI Taxonomy" id="3047478"/>
    <lineage>
        <taxon>Bacteria</taxon>
        <taxon>Pseudomonadati</taxon>
        <taxon>Pseudomonadota</taxon>
        <taxon>Betaproteobacteria</taxon>
        <taxon>Burkholderiales</taxon>
        <taxon>Alcaligenaceae</taxon>
        <taxon>Achromobacter</taxon>
    </lineage>
</organism>
<comment type="similarity">
    <text evidence="2 7 8">Belongs to the GPI family.</text>
</comment>
<dbReference type="InterPro" id="IPR001672">
    <property type="entry name" value="G6P_Isomerase"/>
</dbReference>
<dbReference type="Gene3D" id="1.10.1390.10">
    <property type="match status" value="1"/>
</dbReference>
<dbReference type="SUPFAM" id="SSF53697">
    <property type="entry name" value="SIS domain"/>
    <property type="match status" value="1"/>
</dbReference>
<dbReference type="PROSITE" id="PS51463">
    <property type="entry name" value="P_GLUCOSE_ISOMERASE_3"/>
    <property type="match status" value="1"/>
</dbReference>
<dbReference type="InterPro" id="IPR018189">
    <property type="entry name" value="Phosphoglucose_isomerase_CS"/>
</dbReference>
<protein>
    <recommendedName>
        <fullName evidence="7">Glucose-6-phosphate isomerase</fullName>
        <shortName evidence="7">GPI</shortName>
        <ecNumber evidence="7">5.3.1.9</ecNumber>
    </recommendedName>
    <alternativeName>
        <fullName evidence="7">Phosphoglucose isomerase</fullName>
        <shortName evidence="7">PGI</shortName>
    </alternativeName>
    <alternativeName>
        <fullName evidence="7">Phosphohexose isomerase</fullName>
        <shortName evidence="7">PHI</shortName>
    </alternativeName>
</protein>
<keyword evidence="4 7" id="KW-0324">Glycolysis</keyword>
<evidence type="ECO:0000313" key="9">
    <source>
        <dbReference type="EMBL" id="WMD22241.1"/>
    </source>
</evidence>
<feature type="active site" evidence="7">
    <location>
        <position position="509"/>
    </location>
</feature>
<dbReference type="Pfam" id="PF00342">
    <property type="entry name" value="PGI"/>
    <property type="match status" value="1"/>
</dbReference>
<evidence type="ECO:0000256" key="8">
    <source>
        <dbReference type="RuleBase" id="RU000612"/>
    </source>
</evidence>
<dbReference type="NCBIfam" id="NF001211">
    <property type="entry name" value="PRK00179.1"/>
    <property type="match status" value="1"/>
</dbReference>
<comment type="pathway">
    <text evidence="7">Carbohydrate biosynthesis; gluconeogenesis.</text>
</comment>
<keyword evidence="7" id="KW-0963">Cytoplasm</keyword>
<dbReference type="PRINTS" id="PR00662">
    <property type="entry name" value="G6PISOMERASE"/>
</dbReference>
<dbReference type="HAMAP" id="MF_00473">
    <property type="entry name" value="G6P_isomerase"/>
    <property type="match status" value="1"/>
</dbReference>
<dbReference type="PANTHER" id="PTHR11469">
    <property type="entry name" value="GLUCOSE-6-PHOSPHATE ISOMERASE"/>
    <property type="match status" value="1"/>
</dbReference>